<sequence length="203" mass="23272">MSTIEAEITAKKAATDYPIHTLLKNRWSPRSFSNETVDTELINQLFEAARWAPSSYNEQPWRFIVAQKEDEEAFKKLSKVANDFNRNWATGAPVLALGIAKKSFDRNGRTNKHASHDLGQAIAHLTFEATRHDLFVHQMAGILPDKARELYEISDKFEPFTMFAIGYRGNPQSLPDKLAEQEMNSRSRKELDDILFDGEWPEE</sequence>
<proteinExistence type="inferred from homology"/>
<keyword evidence="6" id="KW-1185">Reference proteome</keyword>
<evidence type="ECO:0000256" key="3">
    <source>
        <dbReference type="SAM" id="MobiDB-lite"/>
    </source>
</evidence>
<dbReference type="PANTHER" id="PTHR43673">
    <property type="entry name" value="NAD(P)H NITROREDUCTASE YDGI-RELATED"/>
    <property type="match status" value="1"/>
</dbReference>
<comment type="similarity">
    <text evidence="1">Belongs to the nitroreductase family.</text>
</comment>
<feature type="domain" description="Nitroreductase" evidence="4">
    <location>
        <begin position="23"/>
        <end position="167"/>
    </location>
</feature>
<comment type="caution">
    <text evidence="5">The sequence shown here is derived from an EMBL/GenBank/DDBJ whole genome shotgun (WGS) entry which is preliminary data.</text>
</comment>
<dbReference type="Gene3D" id="3.40.109.10">
    <property type="entry name" value="NADH Oxidase"/>
    <property type="match status" value="1"/>
</dbReference>
<dbReference type="RefSeq" id="WP_265790674.1">
    <property type="nucleotide sequence ID" value="NZ_BAABRS010000003.1"/>
</dbReference>
<evidence type="ECO:0000313" key="6">
    <source>
        <dbReference type="Proteomes" id="UP001207337"/>
    </source>
</evidence>
<gene>
    <name evidence="5" type="ORF">LQ318_12675</name>
</gene>
<name>A0ABT3Q0W5_9BACT</name>
<accession>A0ABT3Q0W5</accession>
<evidence type="ECO:0000259" key="4">
    <source>
        <dbReference type="Pfam" id="PF00881"/>
    </source>
</evidence>
<evidence type="ECO:0000256" key="1">
    <source>
        <dbReference type="ARBA" id="ARBA00007118"/>
    </source>
</evidence>
<feature type="region of interest" description="Disordered" evidence="3">
    <location>
        <begin position="170"/>
        <end position="203"/>
    </location>
</feature>
<dbReference type="PANTHER" id="PTHR43673:SF10">
    <property type="entry name" value="NADH DEHYDROGENASE_NAD(P)H NITROREDUCTASE XCC3605-RELATED"/>
    <property type="match status" value="1"/>
</dbReference>
<dbReference type="EMBL" id="JAJNDC010000003">
    <property type="protein sequence ID" value="MCW9713759.1"/>
    <property type="molecule type" value="Genomic_DNA"/>
</dbReference>
<feature type="compositionally biased region" description="Basic and acidic residues" evidence="3">
    <location>
        <begin position="177"/>
        <end position="192"/>
    </location>
</feature>
<dbReference type="InterPro" id="IPR029479">
    <property type="entry name" value="Nitroreductase"/>
</dbReference>
<organism evidence="5 6">
    <name type="scientific">Fodinibius salicampi</name>
    <dbReference type="NCBI Taxonomy" id="1920655"/>
    <lineage>
        <taxon>Bacteria</taxon>
        <taxon>Pseudomonadati</taxon>
        <taxon>Balneolota</taxon>
        <taxon>Balneolia</taxon>
        <taxon>Balneolales</taxon>
        <taxon>Balneolaceae</taxon>
        <taxon>Fodinibius</taxon>
    </lineage>
</organism>
<evidence type="ECO:0000256" key="2">
    <source>
        <dbReference type="ARBA" id="ARBA00023002"/>
    </source>
</evidence>
<feature type="compositionally biased region" description="Acidic residues" evidence="3">
    <location>
        <begin position="193"/>
        <end position="203"/>
    </location>
</feature>
<dbReference type="InterPro" id="IPR000415">
    <property type="entry name" value="Nitroreductase-like"/>
</dbReference>
<reference evidence="5 6" key="1">
    <citation type="submission" date="2021-11" db="EMBL/GenBank/DDBJ databases">
        <title>Aliifidinibius sp. nov., a new bacterium isolated from saline soil.</title>
        <authorList>
            <person name="Galisteo C."/>
            <person name="De La Haba R."/>
            <person name="Sanchez-Porro C."/>
            <person name="Ventosa A."/>
        </authorList>
    </citation>
    <scope>NUCLEOTIDE SEQUENCE [LARGE SCALE GENOMIC DNA]</scope>
    <source>
        <strain evidence="5 6">KACC 190600</strain>
    </source>
</reference>
<dbReference type="SUPFAM" id="SSF55469">
    <property type="entry name" value="FMN-dependent nitroreductase-like"/>
    <property type="match status" value="1"/>
</dbReference>
<keyword evidence="2" id="KW-0560">Oxidoreductase</keyword>
<evidence type="ECO:0000313" key="5">
    <source>
        <dbReference type="EMBL" id="MCW9713759.1"/>
    </source>
</evidence>
<dbReference type="Pfam" id="PF00881">
    <property type="entry name" value="Nitroreductase"/>
    <property type="match status" value="1"/>
</dbReference>
<protein>
    <submittedName>
        <fullName evidence="5">Nitroreductase family protein</fullName>
    </submittedName>
</protein>
<dbReference type="Proteomes" id="UP001207337">
    <property type="component" value="Unassembled WGS sequence"/>
</dbReference>
<dbReference type="CDD" id="cd02138">
    <property type="entry name" value="TdsD-like"/>
    <property type="match status" value="1"/>
</dbReference>